<evidence type="ECO:0000256" key="10">
    <source>
        <dbReference type="ARBA" id="ARBA00023316"/>
    </source>
</evidence>
<evidence type="ECO:0000313" key="13">
    <source>
        <dbReference type="Proteomes" id="UP001466331"/>
    </source>
</evidence>
<feature type="transmembrane region" description="Helical" evidence="11">
    <location>
        <begin position="104"/>
        <end position="126"/>
    </location>
</feature>
<feature type="transmembrane region" description="Helical" evidence="11">
    <location>
        <begin position="344"/>
        <end position="365"/>
    </location>
</feature>
<dbReference type="InterPro" id="IPR018365">
    <property type="entry name" value="Cell_cycle_FtsW-rel_CS"/>
</dbReference>
<keyword evidence="8 11" id="KW-1133">Transmembrane helix</keyword>
<keyword evidence="4 11" id="KW-0808">Transferase</keyword>
<dbReference type="EMBL" id="JBCHKQ010000002">
    <property type="protein sequence ID" value="MEM5947737.1"/>
    <property type="molecule type" value="Genomic_DNA"/>
</dbReference>
<protein>
    <recommendedName>
        <fullName evidence="11">Peptidoglycan glycosyltransferase RodA</fullName>
        <shortName evidence="11">PGT</shortName>
        <ecNumber evidence="11">2.4.99.28</ecNumber>
    </recommendedName>
    <alternativeName>
        <fullName evidence="11">Cell elongation protein RodA</fullName>
    </alternativeName>
    <alternativeName>
        <fullName evidence="11">Cell wall polymerase</fullName>
    </alternativeName>
    <alternativeName>
        <fullName evidence="11">Peptidoglycan polymerase</fullName>
        <shortName evidence="11">PG polymerase</shortName>
    </alternativeName>
</protein>
<dbReference type="RefSeq" id="WP_420069187.1">
    <property type="nucleotide sequence ID" value="NZ_JBCHKQ010000002.1"/>
</dbReference>
<dbReference type="PANTHER" id="PTHR30474">
    <property type="entry name" value="CELL CYCLE PROTEIN"/>
    <property type="match status" value="1"/>
</dbReference>
<feature type="transmembrane region" description="Helical" evidence="11">
    <location>
        <begin position="408"/>
        <end position="431"/>
    </location>
</feature>
<evidence type="ECO:0000256" key="5">
    <source>
        <dbReference type="ARBA" id="ARBA00022692"/>
    </source>
</evidence>
<dbReference type="InterPro" id="IPR001182">
    <property type="entry name" value="FtsW/RodA"/>
</dbReference>
<evidence type="ECO:0000256" key="6">
    <source>
        <dbReference type="ARBA" id="ARBA00022960"/>
    </source>
</evidence>
<dbReference type="NCBIfam" id="NF037961">
    <property type="entry name" value="RodA_shape"/>
    <property type="match status" value="1"/>
</dbReference>
<keyword evidence="6 11" id="KW-0133">Cell shape</keyword>
<evidence type="ECO:0000256" key="2">
    <source>
        <dbReference type="ARBA" id="ARBA00022475"/>
    </source>
</evidence>
<comment type="function">
    <text evidence="11">Peptidoglycan polymerase that is essential for cell wall elongation.</text>
</comment>
<keyword evidence="5 11" id="KW-0812">Transmembrane</keyword>
<keyword evidence="7 11" id="KW-0573">Peptidoglycan synthesis</keyword>
<dbReference type="PROSITE" id="PS00428">
    <property type="entry name" value="FTSW_RODA_SPOVE"/>
    <property type="match status" value="1"/>
</dbReference>
<sequence>MVNINIQSIWKDQDWSILFIVIILLVIGILFIYSSNVDSDNKLVSYEFVKQILWSSVGFILLLFFSSVNYRYYKEISVYIYWANIFLIIITLIVGKTVSGAKAWLGISFLGIQPSEFMKISALLLISSYTANRNLNYKDINSILKGSLIIFFPFILILLQPDLGTALVFIPIFLTVIYVAGASFKYVIFIIFFLFSLFLWIIFPFLGKALGFDESIILIFTSDLTNIILLTSLFICIILLIAYYLTKIRIFYWVNYFMLIFFFPLGVSILARKILKDYQIMRLAVFIDPSVDSKGAGWNIIQSLTAIGSGGAVGKGFLNGTQSHLRYLPQQSTDFIFSIIAEEWGFLGGTVIFLLYAYLIIRMIYVAMQCSDVFGKLLASGIATIFMFHFLVNVGMTMGIMPITGIPLLLLSYGGSSTWMSLLAISIVLNISKNRYSIIV</sequence>
<reference evidence="12 13" key="1">
    <citation type="submission" date="2024-03" db="EMBL/GenBank/DDBJ databases">
        <title>Ignisphaera cupida sp. nov., a hyperthermophilic hydrolytic archaeon from a hot spring of Kamchatka, and proposal of Ignisphaeraceae fam. nov.</title>
        <authorList>
            <person name="Podosokorskaya O.A."/>
            <person name="Elcheninov A.G."/>
            <person name="Maltseva A.I."/>
            <person name="Zayulina K.S."/>
            <person name="Novikov A."/>
            <person name="Merkel A.Y."/>
        </authorList>
    </citation>
    <scope>NUCLEOTIDE SEQUENCE [LARGE SCALE GENOMIC DNA]</scope>
    <source>
        <strain evidence="12 13">38H-sp</strain>
    </source>
</reference>
<dbReference type="Proteomes" id="UP001466331">
    <property type="component" value="Unassembled WGS sequence"/>
</dbReference>
<accession>A0ABU9UAN6</accession>
<comment type="subcellular location">
    <subcellularLocation>
        <location evidence="11">Cell membrane</location>
        <topology evidence="11">Multi-pass membrane protein</topology>
    </subcellularLocation>
    <subcellularLocation>
        <location evidence="1">Membrane</location>
        <topology evidence="1">Multi-pass membrane protein</topology>
    </subcellularLocation>
</comment>
<comment type="similarity">
    <text evidence="11">Belongs to the SEDS family. MrdB/RodA subfamily.</text>
</comment>
<keyword evidence="2 11" id="KW-1003">Cell membrane</keyword>
<feature type="transmembrane region" description="Helical" evidence="11">
    <location>
        <begin position="186"/>
        <end position="206"/>
    </location>
</feature>
<feature type="transmembrane region" description="Helical" evidence="11">
    <location>
        <begin position="15"/>
        <end position="33"/>
    </location>
</feature>
<evidence type="ECO:0000256" key="4">
    <source>
        <dbReference type="ARBA" id="ARBA00022679"/>
    </source>
</evidence>
<keyword evidence="9 11" id="KW-0472">Membrane</keyword>
<name>A0ABU9UAN6_9SPIR</name>
<dbReference type="EC" id="2.4.99.28" evidence="11"/>
<evidence type="ECO:0000256" key="1">
    <source>
        <dbReference type="ARBA" id="ARBA00004141"/>
    </source>
</evidence>
<gene>
    <name evidence="11 12" type="primary">rodA</name>
    <name evidence="12" type="ORF">WKV44_04180</name>
</gene>
<dbReference type="InterPro" id="IPR011923">
    <property type="entry name" value="RodA/MrdB"/>
</dbReference>
<evidence type="ECO:0000256" key="7">
    <source>
        <dbReference type="ARBA" id="ARBA00022984"/>
    </source>
</evidence>
<proteinExistence type="inferred from homology"/>
<evidence type="ECO:0000256" key="11">
    <source>
        <dbReference type="HAMAP-Rule" id="MF_02079"/>
    </source>
</evidence>
<dbReference type="NCBIfam" id="TIGR02210">
    <property type="entry name" value="rodA_shape"/>
    <property type="match status" value="1"/>
</dbReference>
<evidence type="ECO:0000256" key="8">
    <source>
        <dbReference type="ARBA" id="ARBA00022989"/>
    </source>
</evidence>
<comment type="pathway">
    <text evidence="11">Cell wall biogenesis; peptidoglycan biosynthesis.</text>
</comment>
<feature type="transmembrane region" description="Helical" evidence="11">
    <location>
        <begin position="79"/>
        <end position="98"/>
    </location>
</feature>
<dbReference type="Pfam" id="PF01098">
    <property type="entry name" value="FTSW_RODA_SPOVE"/>
    <property type="match status" value="2"/>
</dbReference>
<evidence type="ECO:0000256" key="3">
    <source>
        <dbReference type="ARBA" id="ARBA00022676"/>
    </source>
</evidence>
<organism evidence="12 13">
    <name type="scientific">Rarispira pelagica</name>
    <dbReference type="NCBI Taxonomy" id="3141764"/>
    <lineage>
        <taxon>Bacteria</taxon>
        <taxon>Pseudomonadati</taxon>
        <taxon>Spirochaetota</taxon>
        <taxon>Spirochaetia</taxon>
        <taxon>Winmispirales</taxon>
        <taxon>Winmispiraceae</taxon>
        <taxon>Rarispira</taxon>
    </lineage>
</organism>
<feature type="transmembrane region" description="Helical" evidence="11">
    <location>
        <begin position="53"/>
        <end position="72"/>
    </location>
</feature>
<comment type="caution">
    <text evidence="12">The sequence shown here is derived from an EMBL/GenBank/DDBJ whole genome shotgun (WGS) entry which is preliminary data.</text>
</comment>
<feature type="transmembrane region" description="Helical" evidence="11">
    <location>
        <begin position="251"/>
        <end position="271"/>
    </location>
</feature>
<dbReference type="HAMAP" id="MF_02079">
    <property type="entry name" value="PGT_RodA"/>
    <property type="match status" value="1"/>
</dbReference>
<keyword evidence="10 11" id="KW-0961">Cell wall biogenesis/degradation</keyword>
<feature type="transmembrane region" description="Helical" evidence="11">
    <location>
        <begin position="377"/>
        <end position="396"/>
    </location>
</feature>
<keyword evidence="3 11" id="KW-0328">Glycosyltransferase</keyword>
<feature type="transmembrane region" description="Helical" evidence="11">
    <location>
        <begin position="227"/>
        <end position="245"/>
    </location>
</feature>
<evidence type="ECO:0000256" key="9">
    <source>
        <dbReference type="ARBA" id="ARBA00023136"/>
    </source>
</evidence>
<keyword evidence="13" id="KW-1185">Reference proteome</keyword>
<comment type="catalytic activity">
    <reaction evidence="11">
        <text>[GlcNAc-(1-&gt;4)-Mur2Ac(oyl-L-Ala-gamma-D-Glu-L-Lys-D-Ala-D-Ala)](n)-di-trans,octa-cis-undecaprenyl diphosphate + beta-D-GlcNAc-(1-&gt;4)-Mur2Ac(oyl-L-Ala-gamma-D-Glu-L-Lys-D-Ala-D-Ala)-di-trans,octa-cis-undecaprenyl diphosphate = [GlcNAc-(1-&gt;4)-Mur2Ac(oyl-L-Ala-gamma-D-Glu-L-Lys-D-Ala-D-Ala)](n+1)-di-trans,octa-cis-undecaprenyl diphosphate + di-trans,octa-cis-undecaprenyl diphosphate + H(+)</text>
        <dbReference type="Rhea" id="RHEA:23708"/>
        <dbReference type="Rhea" id="RHEA-COMP:9602"/>
        <dbReference type="Rhea" id="RHEA-COMP:9603"/>
        <dbReference type="ChEBI" id="CHEBI:15378"/>
        <dbReference type="ChEBI" id="CHEBI:58405"/>
        <dbReference type="ChEBI" id="CHEBI:60033"/>
        <dbReference type="ChEBI" id="CHEBI:78435"/>
        <dbReference type="EC" id="2.4.99.28"/>
    </reaction>
</comment>
<evidence type="ECO:0000313" key="12">
    <source>
        <dbReference type="EMBL" id="MEM5947737.1"/>
    </source>
</evidence>
<dbReference type="PANTHER" id="PTHR30474:SF1">
    <property type="entry name" value="PEPTIDOGLYCAN GLYCOSYLTRANSFERASE MRDB"/>
    <property type="match status" value="1"/>
</dbReference>
<feature type="transmembrane region" description="Helical" evidence="11">
    <location>
        <begin position="147"/>
        <end position="180"/>
    </location>
</feature>